<reference evidence="1" key="2">
    <citation type="journal article" date="2015" name="Fish Shellfish Immunol.">
        <title>Early steps in the European eel (Anguilla anguilla)-Vibrio vulnificus interaction in the gills: Role of the RtxA13 toxin.</title>
        <authorList>
            <person name="Callol A."/>
            <person name="Pajuelo D."/>
            <person name="Ebbesson L."/>
            <person name="Teles M."/>
            <person name="MacKenzie S."/>
            <person name="Amaro C."/>
        </authorList>
    </citation>
    <scope>NUCLEOTIDE SEQUENCE</scope>
</reference>
<proteinExistence type="predicted"/>
<dbReference type="AlphaFoldDB" id="A0A0E9WUS1"/>
<dbReference type="EMBL" id="GBXM01014410">
    <property type="protein sequence ID" value="JAH94167.1"/>
    <property type="molecule type" value="Transcribed_RNA"/>
</dbReference>
<evidence type="ECO:0000313" key="1">
    <source>
        <dbReference type="EMBL" id="JAH94167.1"/>
    </source>
</evidence>
<organism evidence="1">
    <name type="scientific">Anguilla anguilla</name>
    <name type="common">European freshwater eel</name>
    <name type="synonym">Muraena anguilla</name>
    <dbReference type="NCBI Taxonomy" id="7936"/>
    <lineage>
        <taxon>Eukaryota</taxon>
        <taxon>Metazoa</taxon>
        <taxon>Chordata</taxon>
        <taxon>Craniata</taxon>
        <taxon>Vertebrata</taxon>
        <taxon>Euteleostomi</taxon>
        <taxon>Actinopterygii</taxon>
        <taxon>Neopterygii</taxon>
        <taxon>Teleostei</taxon>
        <taxon>Anguilliformes</taxon>
        <taxon>Anguillidae</taxon>
        <taxon>Anguilla</taxon>
    </lineage>
</organism>
<reference evidence="1" key="1">
    <citation type="submission" date="2014-11" db="EMBL/GenBank/DDBJ databases">
        <authorList>
            <person name="Amaro Gonzalez C."/>
        </authorList>
    </citation>
    <scope>NUCLEOTIDE SEQUENCE</scope>
</reference>
<protein>
    <submittedName>
        <fullName evidence="1">Uncharacterized protein</fullName>
    </submittedName>
</protein>
<name>A0A0E9WUS1_ANGAN</name>
<sequence length="49" mass="5428">MQLRLKAPTTSVSGLQTEIYQLLFFWEGSYKTLFPTESDTTGPCGTGIL</sequence>
<accession>A0A0E9WUS1</accession>